<evidence type="ECO:0000256" key="6">
    <source>
        <dbReference type="ARBA" id="ARBA00022741"/>
    </source>
</evidence>
<protein>
    <recommendedName>
        <fullName evidence="3">tetrahydrofolate synthase</fullName>
        <ecNumber evidence="3">6.3.2.17</ecNumber>
    </recommendedName>
</protein>
<evidence type="ECO:0000256" key="9">
    <source>
        <dbReference type="ARBA" id="ARBA00047493"/>
    </source>
</evidence>
<reference evidence="11" key="1">
    <citation type="submission" date="2020-02" db="EMBL/GenBank/DDBJ databases">
        <authorList>
            <person name="Meier V. D."/>
        </authorList>
    </citation>
    <scope>NUCLEOTIDE SEQUENCE</scope>
    <source>
        <strain evidence="11">AVDCRST_MAG09</strain>
    </source>
</reference>
<evidence type="ECO:0000256" key="10">
    <source>
        <dbReference type="PIRNR" id="PIRNR001563"/>
    </source>
</evidence>
<keyword evidence="8" id="KW-0460">Magnesium</keyword>
<dbReference type="GO" id="GO:0046872">
    <property type="term" value="F:metal ion binding"/>
    <property type="evidence" value="ECO:0007669"/>
    <property type="project" value="UniProtKB-KW"/>
</dbReference>
<keyword evidence="7 10" id="KW-0067">ATP-binding</keyword>
<evidence type="ECO:0000256" key="4">
    <source>
        <dbReference type="ARBA" id="ARBA00022598"/>
    </source>
</evidence>
<dbReference type="Gene3D" id="3.90.190.20">
    <property type="entry name" value="Mur ligase, C-terminal domain"/>
    <property type="match status" value="1"/>
</dbReference>
<dbReference type="GO" id="GO:0005737">
    <property type="term" value="C:cytoplasm"/>
    <property type="evidence" value="ECO:0007669"/>
    <property type="project" value="TreeGrafter"/>
</dbReference>
<dbReference type="EC" id="6.3.2.17" evidence="3"/>
<dbReference type="NCBIfam" id="TIGR01499">
    <property type="entry name" value="folC"/>
    <property type="match status" value="1"/>
</dbReference>
<evidence type="ECO:0000256" key="3">
    <source>
        <dbReference type="ARBA" id="ARBA00013025"/>
    </source>
</evidence>
<comment type="catalytic activity">
    <reaction evidence="9">
        <text>(6S)-5,6,7,8-tetrahydrofolyl-(gamma-L-Glu)(n) + L-glutamate + ATP = (6S)-5,6,7,8-tetrahydrofolyl-(gamma-L-Glu)(n+1) + ADP + phosphate + H(+)</text>
        <dbReference type="Rhea" id="RHEA:10580"/>
        <dbReference type="Rhea" id="RHEA-COMP:14738"/>
        <dbReference type="Rhea" id="RHEA-COMP:14740"/>
        <dbReference type="ChEBI" id="CHEBI:15378"/>
        <dbReference type="ChEBI" id="CHEBI:29985"/>
        <dbReference type="ChEBI" id="CHEBI:30616"/>
        <dbReference type="ChEBI" id="CHEBI:43474"/>
        <dbReference type="ChEBI" id="CHEBI:141005"/>
        <dbReference type="ChEBI" id="CHEBI:456216"/>
        <dbReference type="EC" id="6.3.2.17"/>
    </reaction>
</comment>
<accession>A0A6J4SYN2</accession>
<dbReference type="EMBL" id="CADCVZ010000030">
    <property type="protein sequence ID" value="CAA9508803.1"/>
    <property type="molecule type" value="Genomic_DNA"/>
</dbReference>
<dbReference type="GO" id="GO:0008841">
    <property type="term" value="F:dihydrofolate synthase activity"/>
    <property type="evidence" value="ECO:0007669"/>
    <property type="project" value="TreeGrafter"/>
</dbReference>
<evidence type="ECO:0000256" key="2">
    <source>
        <dbReference type="ARBA" id="ARBA00008276"/>
    </source>
</evidence>
<dbReference type="InterPro" id="IPR036615">
    <property type="entry name" value="Mur_ligase_C_dom_sf"/>
</dbReference>
<dbReference type="AlphaFoldDB" id="A0A6J4SYN2"/>
<dbReference type="Gene3D" id="3.40.1190.10">
    <property type="entry name" value="Mur-like, catalytic domain"/>
    <property type="match status" value="1"/>
</dbReference>
<dbReference type="PANTHER" id="PTHR11136:SF0">
    <property type="entry name" value="DIHYDROFOLATE SYNTHETASE-RELATED"/>
    <property type="match status" value="1"/>
</dbReference>
<comment type="cofactor">
    <cofactor evidence="1">
        <name>Mg(2+)</name>
        <dbReference type="ChEBI" id="CHEBI:18420"/>
    </cofactor>
</comment>
<evidence type="ECO:0000256" key="8">
    <source>
        <dbReference type="ARBA" id="ARBA00022842"/>
    </source>
</evidence>
<dbReference type="FunFam" id="3.40.1190.10:FF:000011">
    <property type="entry name" value="Folylpolyglutamate synthase/dihydrofolate synthase"/>
    <property type="match status" value="1"/>
</dbReference>
<dbReference type="PANTHER" id="PTHR11136">
    <property type="entry name" value="FOLYLPOLYGLUTAMATE SYNTHASE-RELATED"/>
    <property type="match status" value="1"/>
</dbReference>
<comment type="similarity">
    <text evidence="2 10">Belongs to the folylpolyglutamate synthase family.</text>
</comment>
<organism evidence="11">
    <name type="scientific">uncultured Sphingomonas sp</name>
    <dbReference type="NCBI Taxonomy" id="158754"/>
    <lineage>
        <taxon>Bacteria</taxon>
        <taxon>Pseudomonadati</taxon>
        <taxon>Pseudomonadota</taxon>
        <taxon>Alphaproteobacteria</taxon>
        <taxon>Sphingomonadales</taxon>
        <taxon>Sphingomonadaceae</taxon>
        <taxon>Sphingomonas</taxon>
        <taxon>environmental samples</taxon>
    </lineage>
</organism>
<dbReference type="PROSITE" id="PS01012">
    <property type="entry name" value="FOLYLPOLYGLU_SYNT_2"/>
    <property type="match status" value="1"/>
</dbReference>
<keyword evidence="6 10" id="KW-0547">Nucleotide-binding</keyword>
<proteinExistence type="inferred from homology"/>
<name>A0A6J4SYN2_9SPHN</name>
<dbReference type="InterPro" id="IPR001645">
    <property type="entry name" value="Folylpolyglutamate_synth"/>
</dbReference>
<keyword evidence="5" id="KW-0479">Metal-binding</keyword>
<evidence type="ECO:0000256" key="1">
    <source>
        <dbReference type="ARBA" id="ARBA00001946"/>
    </source>
</evidence>
<keyword evidence="4 10" id="KW-0436">Ligase</keyword>
<dbReference type="InterPro" id="IPR018109">
    <property type="entry name" value="Folylpolyglutamate_synth_CS"/>
</dbReference>
<evidence type="ECO:0000313" key="11">
    <source>
        <dbReference type="EMBL" id="CAA9508803.1"/>
    </source>
</evidence>
<evidence type="ECO:0000256" key="5">
    <source>
        <dbReference type="ARBA" id="ARBA00022723"/>
    </source>
</evidence>
<dbReference type="InterPro" id="IPR036565">
    <property type="entry name" value="Mur-like_cat_sf"/>
</dbReference>
<dbReference type="SUPFAM" id="SSF53623">
    <property type="entry name" value="MurD-like peptide ligases, catalytic domain"/>
    <property type="match status" value="1"/>
</dbReference>
<evidence type="ECO:0000256" key="7">
    <source>
        <dbReference type="ARBA" id="ARBA00022840"/>
    </source>
</evidence>
<gene>
    <name evidence="11" type="ORF">AVDCRST_MAG09-1455</name>
</gene>
<dbReference type="PIRSF" id="PIRSF001563">
    <property type="entry name" value="Folylpolyglu_synth"/>
    <property type="match status" value="1"/>
</dbReference>
<sequence>MAVVDRARSDHPGVQAQLHRLAQLSPGGDRLGLDRITRLLDRLGRPHAALPPVFHVAGTNGKGSTCAFLRAALEAAGHRVHLFTSPHLVRFNERFRLAGKLIEDGALAQLLAEVLDASTGIEPSFFEVATAAAFLAFSREPADAVILEVGMGGRLDATNVIERPLVCGIAALGIDHQHWLGSSLAEIAGEKAGIAKPGVPLVTLKYEPTAAARVRAVAAERGANWLPCGSAWNSAANGSGIHYRDCRGELLLPRPRLPGLHQHQNAALAVAMLRHQDRLLVPESALVVAMGAVEWPARLQKLGPGPLIGSREVWLDGGHNADAAQALAEAVRGMAPFTLIASSLRIKDPRGLLAPFRGLASQVHAVPIAEHDSFMPAELADIATELGMPANPFGGIEDALAAAPAGRPVLIAGSLYLAGEVLALNGEAPA</sequence>
<dbReference type="SUPFAM" id="SSF53244">
    <property type="entry name" value="MurD-like peptide ligases, peptide-binding domain"/>
    <property type="match status" value="1"/>
</dbReference>
<dbReference type="GO" id="GO:0005524">
    <property type="term" value="F:ATP binding"/>
    <property type="evidence" value="ECO:0007669"/>
    <property type="project" value="UniProtKB-KW"/>
</dbReference>
<dbReference type="GO" id="GO:0004326">
    <property type="term" value="F:tetrahydrofolylpolyglutamate synthase activity"/>
    <property type="evidence" value="ECO:0007669"/>
    <property type="project" value="UniProtKB-EC"/>
</dbReference>